<keyword evidence="10" id="KW-1185">Reference proteome</keyword>
<sequence length="489" mass="53461">MTSIDRELRAPSVPGSLRGQSRAEWQRRYSRRLVVSDTIVVVASVAAAHFVRFGADTDSSYVPVTVGLIAGWLIALAAFRSRSTRIVGAGPDEYRLVLTTSFRLFGLLAIGSLLLQMDVARGYLAIAFPLGTLGLLVTRRAWRKHLVRERGRGLSTSSLLVVGSPDAAAGMIRSLERDRRSGYRVVGYCAPNTATAPEFLTVHGRSIPLLGDENTVLDAVRASGADTVAVTATEHLGPVGIRKMLWALEPHDVDLVVAPGVMDVAGSRLVMRPAADIPLINVEKPQYDGAAKFTKSAFDILFALGALVVAAPVMLVIAVAVKCTSPGPVFHRSERMGLDGKPFEMIKFRSMVVDAESHLEALLSQNDSDGGVLFKMKDDPRVTRVGRVIRRLSLDELPQFLNVLKRDMSVVGPRPPLRREVDGYDIDVRRRLLVKPGVTGLWQVSGRSDLSWEESVRLDLSYVENWSMSQDLLIIARTVRAVTRSEGAY</sequence>
<feature type="transmembrane region" description="Helical" evidence="7">
    <location>
        <begin position="300"/>
        <end position="321"/>
    </location>
</feature>
<feature type="domain" description="Bacterial sugar transferase" evidence="8">
    <location>
        <begin position="295"/>
        <end position="483"/>
    </location>
</feature>
<evidence type="ECO:0000313" key="9">
    <source>
        <dbReference type="EMBL" id="SNT31136.1"/>
    </source>
</evidence>
<dbReference type="PANTHER" id="PTHR30576:SF10">
    <property type="entry name" value="SLL5057 PROTEIN"/>
    <property type="match status" value="1"/>
</dbReference>
<dbReference type="Pfam" id="PF02397">
    <property type="entry name" value="Bac_transf"/>
    <property type="match status" value="1"/>
</dbReference>
<gene>
    <name evidence="9" type="ORF">SAMN05421642_113136</name>
</gene>
<feature type="transmembrane region" description="Helical" evidence="7">
    <location>
        <begin position="123"/>
        <end position="142"/>
    </location>
</feature>
<dbReference type="Proteomes" id="UP000198327">
    <property type="component" value="Unassembled WGS sequence"/>
</dbReference>
<dbReference type="EMBL" id="FZOW01000013">
    <property type="protein sequence ID" value="SNT31136.1"/>
    <property type="molecule type" value="Genomic_DNA"/>
</dbReference>
<evidence type="ECO:0000313" key="10">
    <source>
        <dbReference type="Proteomes" id="UP000198327"/>
    </source>
</evidence>
<feature type="transmembrane region" description="Helical" evidence="7">
    <location>
        <begin position="33"/>
        <end position="55"/>
    </location>
</feature>
<evidence type="ECO:0000256" key="4">
    <source>
        <dbReference type="ARBA" id="ARBA00022692"/>
    </source>
</evidence>
<evidence type="ECO:0000256" key="6">
    <source>
        <dbReference type="ARBA" id="ARBA00023136"/>
    </source>
</evidence>
<dbReference type="NCBIfam" id="TIGR03025">
    <property type="entry name" value="EPS_sugtrans"/>
    <property type="match status" value="1"/>
</dbReference>
<name>A0A239LKP8_9NOCA</name>
<evidence type="ECO:0000256" key="5">
    <source>
        <dbReference type="ARBA" id="ARBA00022989"/>
    </source>
</evidence>
<comment type="subcellular location">
    <subcellularLocation>
        <location evidence="1">Membrane</location>
        <topology evidence="1">Multi-pass membrane protein</topology>
    </subcellularLocation>
</comment>
<dbReference type="GO" id="GO:0016020">
    <property type="term" value="C:membrane"/>
    <property type="evidence" value="ECO:0007669"/>
    <property type="project" value="UniProtKB-SubCell"/>
</dbReference>
<evidence type="ECO:0000256" key="2">
    <source>
        <dbReference type="ARBA" id="ARBA00006464"/>
    </source>
</evidence>
<keyword evidence="3 9" id="KW-0808">Transferase</keyword>
<dbReference type="PANTHER" id="PTHR30576">
    <property type="entry name" value="COLANIC BIOSYNTHESIS UDP-GLUCOSE LIPID CARRIER TRANSFERASE"/>
    <property type="match status" value="1"/>
</dbReference>
<organism evidence="9 10">
    <name type="scientific">Rhodococcoides kyotonense</name>
    <dbReference type="NCBI Taxonomy" id="398843"/>
    <lineage>
        <taxon>Bacteria</taxon>
        <taxon>Bacillati</taxon>
        <taxon>Actinomycetota</taxon>
        <taxon>Actinomycetes</taxon>
        <taxon>Mycobacteriales</taxon>
        <taxon>Nocardiaceae</taxon>
        <taxon>Rhodococcoides</taxon>
    </lineage>
</organism>
<comment type="similarity">
    <text evidence="2">Belongs to the bacterial sugar transferase family.</text>
</comment>
<feature type="transmembrane region" description="Helical" evidence="7">
    <location>
        <begin position="100"/>
        <end position="117"/>
    </location>
</feature>
<protein>
    <submittedName>
        <fullName evidence="9">Undecaprenyl-phosphate galactose phosphotransferase, WbaP/exopolysaccharide biosynthesis polyprenyl glycosylphosphotransferase</fullName>
    </submittedName>
</protein>
<feature type="transmembrane region" description="Helical" evidence="7">
    <location>
        <begin position="61"/>
        <end position="79"/>
    </location>
</feature>
<keyword evidence="5 7" id="KW-1133">Transmembrane helix</keyword>
<keyword evidence="4 7" id="KW-0812">Transmembrane</keyword>
<evidence type="ECO:0000259" key="8">
    <source>
        <dbReference type="Pfam" id="PF02397"/>
    </source>
</evidence>
<evidence type="ECO:0000256" key="3">
    <source>
        <dbReference type="ARBA" id="ARBA00022679"/>
    </source>
</evidence>
<keyword evidence="6 7" id="KW-0472">Membrane</keyword>
<dbReference type="Pfam" id="PF13727">
    <property type="entry name" value="CoA_binding_3"/>
    <property type="match status" value="1"/>
</dbReference>
<dbReference type="GO" id="GO:0016780">
    <property type="term" value="F:phosphotransferase activity, for other substituted phosphate groups"/>
    <property type="evidence" value="ECO:0007669"/>
    <property type="project" value="TreeGrafter"/>
</dbReference>
<dbReference type="InterPro" id="IPR017475">
    <property type="entry name" value="EPS_sugar_tfrase"/>
</dbReference>
<accession>A0A239LKP8</accession>
<reference evidence="10" key="1">
    <citation type="submission" date="2017-06" db="EMBL/GenBank/DDBJ databases">
        <authorList>
            <person name="Varghese N."/>
            <person name="Submissions S."/>
        </authorList>
    </citation>
    <scope>NUCLEOTIDE SEQUENCE [LARGE SCALE GENOMIC DNA]</scope>
    <source>
        <strain evidence="10">JCM 23211</strain>
    </source>
</reference>
<evidence type="ECO:0000256" key="7">
    <source>
        <dbReference type="SAM" id="Phobius"/>
    </source>
</evidence>
<dbReference type="InterPro" id="IPR003362">
    <property type="entry name" value="Bact_transf"/>
</dbReference>
<dbReference type="STRING" id="398843.A3K89_05210"/>
<evidence type="ECO:0000256" key="1">
    <source>
        <dbReference type="ARBA" id="ARBA00004141"/>
    </source>
</evidence>
<dbReference type="AlphaFoldDB" id="A0A239LKP8"/>
<proteinExistence type="inferred from homology"/>